<dbReference type="InterPro" id="IPR001697">
    <property type="entry name" value="Pyr_Knase"/>
</dbReference>
<keyword evidence="15" id="KW-1185">Reference proteome</keyword>
<dbReference type="GO" id="GO:0000287">
    <property type="term" value="F:magnesium ion binding"/>
    <property type="evidence" value="ECO:0007669"/>
    <property type="project" value="InterPro"/>
</dbReference>
<evidence type="ECO:0000256" key="8">
    <source>
        <dbReference type="ARBA" id="ARBA00022840"/>
    </source>
</evidence>
<feature type="coiled-coil region" evidence="12">
    <location>
        <begin position="5"/>
        <end position="35"/>
    </location>
</feature>
<evidence type="ECO:0000256" key="3">
    <source>
        <dbReference type="ARBA" id="ARBA00012142"/>
    </source>
</evidence>
<dbReference type="GO" id="GO:0030955">
    <property type="term" value="F:potassium ion binding"/>
    <property type="evidence" value="ECO:0007669"/>
    <property type="project" value="InterPro"/>
</dbReference>
<evidence type="ECO:0000256" key="7">
    <source>
        <dbReference type="ARBA" id="ARBA00022777"/>
    </source>
</evidence>
<gene>
    <name evidence="14" type="ORF">GTQ38_20700</name>
</gene>
<keyword evidence="7" id="KW-0418">Kinase</keyword>
<reference evidence="14 15" key="1">
    <citation type="submission" date="2020-01" db="EMBL/GenBank/DDBJ databases">
        <title>Bacteria diversity of Porities sp.</title>
        <authorList>
            <person name="Wang G."/>
        </authorList>
    </citation>
    <scope>NUCLEOTIDE SEQUENCE [LARGE SCALE GENOMIC DNA]</scope>
    <source>
        <strain evidence="14 15">R33</strain>
    </source>
</reference>
<comment type="caution">
    <text evidence="14">The sequence shown here is derived from an EMBL/GenBank/DDBJ whole genome shotgun (WGS) entry which is preliminary data.</text>
</comment>
<evidence type="ECO:0000259" key="13">
    <source>
        <dbReference type="Pfam" id="PF00224"/>
    </source>
</evidence>
<feature type="domain" description="Pyruvate kinase barrel" evidence="13">
    <location>
        <begin position="346"/>
        <end position="570"/>
    </location>
</feature>
<keyword evidence="8" id="KW-0067">ATP-binding</keyword>
<name>A0A6L9EIC3_9FLAO</name>
<organism evidence="14 15">
    <name type="scientific">Poritiphilus flavus</name>
    <dbReference type="NCBI Taxonomy" id="2697053"/>
    <lineage>
        <taxon>Bacteria</taxon>
        <taxon>Pseudomonadati</taxon>
        <taxon>Bacteroidota</taxon>
        <taxon>Flavobacteriia</taxon>
        <taxon>Flavobacteriales</taxon>
        <taxon>Flavobacteriaceae</taxon>
        <taxon>Poritiphilus</taxon>
    </lineage>
</organism>
<keyword evidence="12" id="KW-0175">Coiled coil</keyword>
<dbReference type="RefSeq" id="WP_161437492.1">
    <property type="nucleotide sequence ID" value="NZ_WXYO01000011.1"/>
</dbReference>
<dbReference type="Proteomes" id="UP000475249">
    <property type="component" value="Unassembled WGS sequence"/>
</dbReference>
<dbReference type="SUPFAM" id="SSF51621">
    <property type="entry name" value="Phosphoenolpyruvate/pyruvate domain"/>
    <property type="match status" value="1"/>
</dbReference>
<evidence type="ECO:0000313" key="15">
    <source>
        <dbReference type="Proteomes" id="UP000475249"/>
    </source>
</evidence>
<dbReference type="InterPro" id="IPR040442">
    <property type="entry name" value="Pyrv_kinase-like_dom_sf"/>
</dbReference>
<dbReference type="Gene3D" id="3.20.20.60">
    <property type="entry name" value="Phosphoenolpyruvate-binding domains"/>
    <property type="match status" value="2"/>
</dbReference>
<evidence type="ECO:0000256" key="9">
    <source>
        <dbReference type="ARBA" id="ARBA00022842"/>
    </source>
</evidence>
<evidence type="ECO:0000256" key="4">
    <source>
        <dbReference type="ARBA" id="ARBA00022679"/>
    </source>
</evidence>
<keyword evidence="10" id="KW-0324">Glycolysis</keyword>
<dbReference type="NCBIfam" id="NF011314">
    <property type="entry name" value="PRK14725.1"/>
    <property type="match status" value="1"/>
</dbReference>
<evidence type="ECO:0000256" key="5">
    <source>
        <dbReference type="ARBA" id="ARBA00022723"/>
    </source>
</evidence>
<dbReference type="GO" id="GO:0004743">
    <property type="term" value="F:pyruvate kinase activity"/>
    <property type="evidence" value="ECO:0007669"/>
    <property type="project" value="UniProtKB-EC"/>
</dbReference>
<keyword evidence="5" id="KW-0479">Metal-binding</keyword>
<evidence type="ECO:0000256" key="6">
    <source>
        <dbReference type="ARBA" id="ARBA00022741"/>
    </source>
</evidence>
<dbReference type="Pfam" id="PF00224">
    <property type="entry name" value="PK"/>
    <property type="match status" value="2"/>
</dbReference>
<protein>
    <recommendedName>
        <fullName evidence="3">pyruvate kinase</fullName>
        <ecNumber evidence="3">2.7.1.40</ecNumber>
    </recommendedName>
</protein>
<dbReference type="EMBL" id="WXYO01000011">
    <property type="protein sequence ID" value="NAS14443.1"/>
    <property type="molecule type" value="Genomic_DNA"/>
</dbReference>
<keyword evidence="9" id="KW-0460">Magnesium</keyword>
<feature type="domain" description="Pyruvate kinase barrel" evidence="13">
    <location>
        <begin position="131"/>
        <end position="212"/>
    </location>
</feature>
<dbReference type="EC" id="2.7.1.40" evidence="3"/>
<dbReference type="GO" id="GO:0005524">
    <property type="term" value="F:ATP binding"/>
    <property type="evidence" value="ECO:0007669"/>
    <property type="project" value="UniProtKB-KW"/>
</dbReference>
<accession>A0A6L9EIC3</accession>
<evidence type="ECO:0000256" key="11">
    <source>
        <dbReference type="ARBA" id="ARBA00023317"/>
    </source>
</evidence>
<dbReference type="SUPFAM" id="SSF50800">
    <property type="entry name" value="PK beta-barrel domain-like"/>
    <property type="match status" value="1"/>
</dbReference>
<dbReference type="AlphaFoldDB" id="A0A6L9EIC3"/>
<dbReference type="InterPro" id="IPR011037">
    <property type="entry name" value="Pyrv_Knase-like_insert_dom_sf"/>
</dbReference>
<dbReference type="UniPathway" id="UPA00109">
    <property type="reaction ID" value="UER00188"/>
</dbReference>
<evidence type="ECO:0000256" key="10">
    <source>
        <dbReference type="ARBA" id="ARBA00023152"/>
    </source>
</evidence>
<evidence type="ECO:0000256" key="12">
    <source>
        <dbReference type="SAM" id="Coils"/>
    </source>
</evidence>
<dbReference type="GO" id="GO:0016301">
    <property type="term" value="F:kinase activity"/>
    <property type="evidence" value="ECO:0007669"/>
    <property type="project" value="UniProtKB-KW"/>
</dbReference>
<proteinExistence type="inferred from homology"/>
<sequence>MKINVDKINEVIETLDRALEAMALEEDQHRESLEETDPMYAQSARNLLHYNAFRRFDLRSTQKRLKNIGLTRFANAEGHIKASVVNTRYILSKLLEQEGIIPHKSGLSIKKGKRLLNSHTKSLLGNRSKGRRVRIMVTQPTAAAYDRQLVYNMVQNGMNCARVNCAHDNAEVWKGIIDNVRETAEELGREVQIAMDLAGPKIRTGRIVPGPKIRKFSPEKDHFGRVVNPARVVLVPEEDGIVEPQFLPVPADLLDGIRMGDKLQFTDSRDKKRKLIVVEVEDDAVITHCYKTAYISTGTLLRCSNRKLEDIPVGELPAVERSILLKEGDVLRVVNEDIEGRPALLDEAGNVTEPAVVACQHSRVFKRVKAGEKVLFDDGKIEGVIENATDTHFEVKIIRAKERGSRLKAEKGINFPNTDLGISGLTPKDREDLKFVAQHADIVNFSFVNSPEDVQDLYSELEQLQALNKLNVILKIETGRAFDNLTEILLEAMKAKHLGVMIARGDLAVETGWDSIGRVQEEILALCGAAHIPVVWATQVLEKLAKTGLPSRSEITDATTSLKAECVMLNKGPYIIQAISLLHTILSDMEAFHEKKEAMLPKMQKL</sequence>
<dbReference type="InterPro" id="IPR015806">
    <property type="entry name" value="Pyrv_Knase_insert_dom_sf"/>
</dbReference>
<dbReference type="Gene3D" id="2.40.33.10">
    <property type="entry name" value="PK beta-barrel domain-like"/>
    <property type="match status" value="2"/>
</dbReference>
<keyword evidence="6" id="KW-0547">Nucleotide-binding</keyword>
<comment type="pathway">
    <text evidence="1">Carbohydrate degradation; glycolysis; pyruvate from D-glyceraldehyde 3-phosphate: step 5/5.</text>
</comment>
<keyword evidence="11" id="KW-0670">Pyruvate</keyword>
<comment type="similarity">
    <text evidence="2">Belongs to the pyruvate kinase family.</text>
</comment>
<evidence type="ECO:0000256" key="1">
    <source>
        <dbReference type="ARBA" id="ARBA00004997"/>
    </source>
</evidence>
<evidence type="ECO:0000256" key="2">
    <source>
        <dbReference type="ARBA" id="ARBA00008663"/>
    </source>
</evidence>
<evidence type="ECO:0000313" key="14">
    <source>
        <dbReference type="EMBL" id="NAS14443.1"/>
    </source>
</evidence>
<dbReference type="InterPro" id="IPR015813">
    <property type="entry name" value="Pyrv/PenolPyrv_kinase-like_dom"/>
</dbReference>
<dbReference type="InterPro" id="IPR015793">
    <property type="entry name" value="Pyrv_Knase_brl"/>
</dbReference>
<keyword evidence="4" id="KW-0808">Transferase</keyword>
<dbReference type="PANTHER" id="PTHR11817">
    <property type="entry name" value="PYRUVATE KINASE"/>
    <property type="match status" value="1"/>
</dbReference>